<evidence type="ECO:0000313" key="2">
    <source>
        <dbReference type="Proteomes" id="UP000774617"/>
    </source>
</evidence>
<keyword evidence="2" id="KW-1185">Reference proteome</keyword>
<evidence type="ECO:0008006" key="3">
    <source>
        <dbReference type="Google" id="ProtNLM"/>
    </source>
</evidence>
<organism evidence="1 2">
    <name type="scientific">Macrophomina phaseolina</name>
    <dbReference type="NCBI Taxonomy" id="35725"/>
    <lineage>
        <taxon>Eukaryota</taxon>
        <taxon>Fungi</taxon>
        <taxon>Dikarya</taxon>
        <taxon>Ascomycota</taxon>
        <taxon>Pezizomycotina</taxon>
        <taxon>Dothideomycetes</taxon>
        <taxon>Dothideomycetes incertae sedis</taxon>
        <taxon>Botryosphaeriales</taxon>
        <taxon>Botryosphaeriaceae</taxon>
        <taxon>Macrophomina</taxon>
    </lineage>
</organism>
<name>A0ABQ8GU18_9PEZI</name>
<evidence type="ECO:0000313" key="1">
    <source>
        <dbReference type="EMBL" id="KAH7064756.1"/>
    </source>
</evidence>
<sequence length="375" mass="42176">MGLGESKLRKEQKLSVQRHEPLLRALLNATSDADAAATSAQQVVGSKGSGRVGKMIFHHLDVNDILRLRLTCKWLGEWVRQFHALVFNTLYLAKHFKSPRHEQRALFALASLAPFCRRFVINFQGMLDDGRLLLNNGDQVFAADQSIWMSIFDVLCGLSSLAISAPGKPDWHAFGTGEALLESIRVALETKLPRGLHTITLSPINATGLLHFRWRGAAFQETIWTAQSFWSRIAILHLDLLNPLPYYQNSNKKDFIKTLHDYLGSFNRSLKGLRFSWIGEAGPNPLLLDLRYGGHNFSAPMIVWCALSDVFLRNVMAHDGDLVALRQTRVPHLLHYELEDEEVVEHGVLVWNNEGVEETIPRGDSLLEGFGSHSL</sequence>
<proteinExistence type="predicted"/>
<dbReference type="CDD" id="cd09917">
    <property type="entry name" value="F-box_SF"/>
    <property type="match status" value="1"/>
</dbReference>
<protein>
    <recommendedName>
        <fullName evidence="3">F-box domain-containing protein</fullName>
    </recommendedName>
</protein>
<dbReference type="Proteomes" id="UP000774617">
    <property type="component" value="Unassembled WGS sequence"/>
</dbReference>
<accession>A0ABQ8GU18</accession>
<comment type="caution">
    <text evidence="1">The sequence shown here is derived from an EMBL/GenBank/DDBJ whole genome shotgun (WGS) entry which is preliminary data.</text>
</comment>
<gene>
    <name evidence="1" type="ORF">B0J12DRAFT_693178</name>
</gene>
<dbReference type="EMBL" id="JAGTJR010000001">
    <property type="protein sequence ID" value="KAH7064756.1"/>
    <property type="molecule type" value="Genomic_DNA"/>
</dbReference>
<reference evidence="1 2" key="1">
    <citation type="journal article" date="2021" name="Nat. Commun.">
        <title>Genetic determinants of endophytism in the Arabidopsis root mycobiome.</title>
        <authorList>
            <person name="Mesny F."/>
            <person name="Miyauchi S."/>
            <person name="Thiergart T."/>
            <person name="Pickel B."/>
            <person name="Atanasova L."/>
            <person name="Karlsson M."/>
            <person name="Huettel B."/>
            <person name="Barry K.W."/>
            <person name="Haridas S."/>
            <person name="Chen C."/>
            <person name="Bauer D."/>
            <person name="Andreopoulos W."/>
            <person name="Pangilinan J."/>
            <person name="LaButti K."/>
            <person name="Riley R."/>
            <person name="Lipzen A."/>
            <person name="Clum A."/>
            <person name="Drula E."/>
            <person name="Henrissat B."/>
            <person name="Kohler A."/>
            <person name="Grigoriev I.V."/>
            <person name="Martin F.M."/>
            <person name="Hacquard S."/>
        </authorList>
    </citation>
    <scope>NUCLEOTIDE SEQUENCE [LARGE SCALE GENOMIC DNA]</scope>
    <source>
        <strain evidence="1 2">MPI-SDFR-AT-0080</strain>
    </source>
</reference>